<protein>
    <submittedName>
        <fullName evidence="1">Uncharacterized protein</fullName>
    </submittedName>
</protein>
<evidence type="ECO:0000313" key="1">
    <source>
        <dbReference type="EnsemblPlants" id="AET6Gv20382800.1"/>
    </source>
</evidence>
<name>A0A453NIE3_AEGTS</name>
<keyword evidence="2" id="KW-1185">Reference proteome</keyword>
<proteinExistence type="predicted"/>
<dbReference type="EnsemblPlants" id="AET6Gv20382800.1">
    <property type="protein sequence ID" value="AET6Gv20382800.1"/>
    <property type="gene ID" value="AET6Gv20382800"/>
</dbReference>
<reference evidence="2" key="1">
    <citation type="journal article" date="2014" name="Science">
        <title>Ancient hybridizations among the ancestral genomes of bread wheat.</title>
        <authorList>
            <consortium name="International Wheat Genome Sequencing Consortium,"/>
            <person name="Marcussen T."/>
            <person name="Sandve S.R."/>
            <person name="Heier L."/>
            <person name="Spannagl M."/>
            <person name="Pfeifer M."/>
            <person name="Jakobsen K.S."/>
            <person name="Wulff B.B."/>
            <person name="Steuernagel B."/>
            <person name="Mayer K.F."/>
            <person name="Olsen O.A."/>
        </authorList>
    </citation>
    <scope>NUCLEOTIDE SEQUENCE [LARGE SCALE GENOMIC DNA]</scope>
    <source>
        <strain evidence="2">cv. AL8/78</strain>
    </source>
</reference>
<dbReference type="PANTHER" id="PTHR36617">
    <property type="entry name" value="PROTEIN, PUTATIVE-RELATED"/>
    <property type="match status" value="1"/>
</dbReference>
<dbReference type="PANTHER" id="PTHR36617:SF14">
    <property type="entry name" value="REVERSE TRANSCRIPTASE ZINC-BINDING DOMAIN-CONTAINING PROTEIN"/>
    <property type="match status" value="1"/>
</dbReference>
<dbReference type="Gramene" id="AET6Gv20382800.1">
    <property type="protein sequence ID" value="AET6Gv20382800.1"/>
    <property type="gene ID" value="AET6Gv20382800"/>
</dbReference>
<reference evidence="1" key="3">
    <citation type="journal article" date="2017" name="Nature">
        <title>Genome sequence of the progenitor of the wheat D genome Aegilops tauschii.</title>
        <authorList>
            <person name="Luo M.C."/>
            <person name="Gu Y.Q."/>
            <person name="Puiu D."/>
            <person name="Wang H."/>
            <person name="Twardziok S.O."/>
            <person name="Deal K.R."/>
            <person name="Huo N."/>
            <person name="Zhu T."/>
            <person name="Wang L."/>
            <person name="Wang Y."/>
            <person name="McGuire P.E."/>
            <person name="Liu S."/>
            <person name="Long H."/>
            <person name="Ramasamy R.K."/>
            <person name="Rodriguez J.C."/>
            <person name="Van S.L."/>
            <person name="Yuan L."/>
            <person name="Wang Z."/>
            <person name="Xia Z."/>
            <person name="Xiao L."/>
            <person name="Anderson O.D."/>
            <person name="Ouyang S."/>
            <person name="Liang Y."/>
            <person name="Zimin A.V."/>
            <person name="Pertea G."/>
            <person name="Qi P."/>
            <person name="Bennetzen J.L."/>
            <person name="Dai X."/>
            <person name="Dawson M.W."/>
            <person name="Muller H.G."/>
            <person name="Kugler K."/>
            <person name="Rivarola-Duarte L."/>
            <person name="Spannagl M."/>
            <person name="Mayer K.F.X."/>
            <person name="Lu F.H."/>
            <person name="Bevan M.W."/>
            <person name="Leroy P."/>
            <person name="Li P."/>
            <person name="You F.M."/>
            <person name="Sun Q."/>
            <person name="Liu Z."/>
            <person name="Lyons E."/>
            <person name="Wicker T."/>
            <person name="Salzberg S.L."/>
            <person name="Devos K.M."/>
            <person name="Dvorak J."/>
        </authorList>
    </citation>
    <scope>NUCLEOTIDE SEQUENCE [LARGE SCALE GENOMIC DNA]</scope>
    <source>
        <strain evidence="1">cv. AL8/78</strain>
    </source>
</reference>
<reference evidence="2" key="2">
    <citation type="journal article" date="2017" name="Nat. Plants">
        <title>The Aegilops tauschii genome reveals multiple impacts of transposons.</title>
        <authorList>
            <person name="Zhao G."/>
            <person name="Zou C."/>
            <person name="Li K."/>
            <person name="Wang K."/>
            <person name="Li T."/>
            <person name="Gao L."/>
            <person name="Zhang X."/>
            <person name="Wang H."/>
            <person name="Yang Z."/>
            <person name="Liu X."/>
            <person name="Jiang W."/>
            <person name="Mao L."/>
            <person name="Kong X."/>
            <person name="Jiao Y."/>
            <person name="Jia J."/>
        </authorList>
    </citation>
    <scope>NUCLEOTIDE SEQUENCE [LARGE SCALE GENOMIC DNA]</scope>
    <source>
        <strain evidence="2">cv. AL8/78</strain>
    </source>
</reference>
<dbReference type="AlphaFoldDB" id="A0A453NIE3"/>
<organism evidence="1 2">
    <name type="scientific">Aegilops tauschii subsp. strangulata</name>
    <name type="common">Goatgrass</name>
    <dbReference type="NCBI Taxonomy" id="200361"/>
    <lineage>
        <taxon>Eukaryota</taxon>
        <taxon>Viridiplantae</taxon>
        <taxon>Streptophyta</taxon>
        <taxon>Embryophyta</taxon>
        <taxon>Tracheophyta</taxon>
        <taxon>Spermatophyta</taxon>
        <taxon>Magnoliopsida</taxon>
        <taxon>Liliopsida</taxon>
        <taxon>Poales</taxon>
        <taxon>Poaceae</taxon>
        <taxon>BOP clade</taxon>
        <taxon>Pooideae</taxon>
        <taxon>Triticodae</taxon>
        <taxon>Triticeae</taxon>
        <taxon>Triticinae</taxon>
        <taxon>Aegilops</taxon>
    </lineage>
</organism>
<sequence>LQSKTLAQVTVRPTDSPFWKGLMNTKETFFHRVKFHISNGNTTRFLEDTWLGETPLAIQYPSLYNIVQRKDVYVAVVLQSVPLNIQFRRSLVGERWQ</sequence>
<evidence type="ECO:0000313" key="2">
    <source>
        <dbReference type="Proteomes" id="UP000015105"/>
    </source>
</evidence>
<reference evidence="1" key="4">
    <citation type="submission" date="2019-03" db="UniProtKB">
        <authorList>
            <consortium name="EnsemblPlants"/>
        </authorList>
    </citation>
    <scope>IDENTIFICATION</scope>
</reference>
<reference evidence="1" key="5">
    <citation type="journal article" date="2021" name="G3 (Bethesda)">
        <title>Aegilops tauschii genome assembly Aet v5.0 features greater sequence contiguity and improved annotation.</title>
        <authorList>
            <person name="Wang L."/>
            <person name="Zhu T."/>
            <person name="Rodriguez J.C."/>
            <person name="Deal K.R."/>
            <person name="Dubcovsky J."/>
            <person name="McGuire P.E."/>
            <person name="Lux T."/>
            <person name="Spannagl M."/>
            <person name="Mayer K.F.X."/>
            <person name="Baldrich P."/>
            <person name="Meyers B.C."/>
            <person name="Huo N."/>
            <person name="Gu Y.Q."/>
            <person name="Zhou H."/>
            <person name="Devos K.M."/>
            <person name="Bennetzen J.L."/>
            <person name="Unver T."/>
            <person name="Budak H."/>
            <person name="Gulick P.J."/>
            <person name="Galiba G."/>
            <person name="Kalapos B."/>
            <person name="Nelson D.R."/>
            <person name="Li P."/>
            <person name="You F.M."/>
            <person name="Luo M.C."/>
            <person name="Dvorak J."/>
        </authorList>
    </citation>
    <scope>NUCLEOTIDE SEQUENCE [LARGE SCALE GENOMIC DNA]</scope>
    <source>
        <strain evidence="1">cv. AL8/78</strain>
    </source>
</reference>
<accession>A0A453NIE3</accession>
<dbReference type="Proteomes" id="UP000015105">
    <property type="component" value="Chromosome 6D"/>
</dbReference>